<dbReference type="GO" id="GO:0005525">
    <property type="term" value="F:GTP binding"/>
    <property type="evidence" value="ECO:0007669"/>
    <property type="project" value="InterPro"/>
</dbReference>
<dbReference type="Pfam" id="PF03308">
    <property type="entry name" value="MeaB"/>
    <property type="match status" value="1"/>
</dbReference>
<dbReference type="GO" id="GO:0005737">
    <property type="term" value="C:cytoplasm"/>
    <property type="evidence" value="ECO:0007669"/>
    <property type="project" value="TreeGrafter"/>
</dbReference>
<evidence type="ECO:0000256" key="1">
    <source>
        <dbReference type="ARBA" id="ARBA00009625"/>
    </source>
</evidence>
<keyword evidence="2" id="KW-0808">Transferase</keyword>
<protein>
    <submittedName>
        <fullName evidence="2">Putative periplasmic protein kinase</fullName>
    </submittedName>
</protein>
<sequence>MPSKYTAPHIANKVRKLRKASIDVTLVFNKLIAGDKTALAQAITLIESTRESDFQLAENLVNQCLTIPSKGIRIGITGVPGVGKSTFIEALGGFLTAMGKKVAVLAVDPSSSFTKGSILGDKTRMETLAKDPNAFIRPSPASDALGGVTRKTRETLILCEAAAFDVVLVETVGVGQSETAVHSMVDFFLLLKLAGAGDELQGIKRGIMEMADAIVINKADGSNLNQVKIARGEFKRALHLYPPKENQWTPTVLSCSALHNLGIEAVWETISHFMTMTKANGHFAKNRTNQNKNWFLQSVDALLKHQFYANSQTKDRLKQLLNQVETNQISPYAAAKALVQK</sequence>
<dbReference type="NCBIfam" id="TIGR00750">
    <property type="entry name" value="lao"/>
    <property type="match status" value="1"/>
</dbReference>
<dbReference type="RefSeq" id="WP_054559315.1">
    <property type="nucleotide sequence ID" value="NZ_LDJX01000004.1"/>
</dbReference>
<keyword evidence="2" id="KW-0418">Kinase</keyword>
<dbReference type="STRING" id="1300341.I595_2236"/>
<dbReference type="PATRIC" id="fig|1300341.3.peg.2409"/>
<dbReference type="NCBIfam" id="NF006958">
    <property type="entry name" value="PRK09435.1"/>
    <property type="match status" value="1"/>
</dbReference>
<dbReference type="Proteomes" id="UP000050280">
    <property type="component" value="Unassembled WGS sequence"/>
</dbReference>
<dbReference type="CDD" id="cd03114">
    <property type="entry name" value="MMAA-like"/>
    <property type="match status" value="1"/>
</dbReference>
<dbReference type="PANTHER" id="PTHR23408">
    <property type="entry name" value="METHYLMALONYL-COA MUTASE"/>
    <property type="match status" value="1"/>
</dbReference>
<evidence type="ECO:0000313" key="3">
    <source>
        <dbReference type="Proteomes" id="UP000050280"/>
    </source>
</evidence>
<comment type="similarity">
    <text evidence="1">Belongs to the SIMIBI class G3E GTPase family. ArgK/MeaB subfamily.</text>
</comment>
<dbReference type="EMBL" id="LDJX01000004">
    <property type="protein sequence ID" value="KPM31741.1"/>
    <property type="molecule type" value="Genomic_DNA"/>
</dbReference>
<gene>
    <name evidence="2" type="ORF">I595_2236</name>
</gene>
<dbReference type="GO" id="GO:0016301">
    <property type="term" value="F:kinase activity"/>
    <property type="evidence" value="ECO:0007669"/>
    <property type="project" value="UniProtKB-KW"/>
</dbReference>
<keyword evidence="3" id="KW-1185">Reference proteome</keyword>
<dbReference type="Gene3D" id="1.20.5.170">
    <property type="match status" value="1"/>
</dbReference>
<dbReference type="Gene3D" id="1.10.287.130">
    <property type="match status" value="1"/>
</dbReference>
<organism evidence="2 3">
    <name type="scientific">Croceitalea dokdonensis DOKDO 023</name>
    <dbReference type="NCBI Taxonomy" id="1300341"/>
    <lineage>
        <taxon>Bacteria</taxon>
        <taxon>Pseudomonadati</taxon>
        <taxon>Bacteroidota</taxon>
        <taxon>Flavobacteriia</taxon>
        <taxon>Flavobacteriales</taxon>
        <taxon>Flavobacteriaceae</taxon>
        <taxon>Croceitalea</taxon>
    </lineage>
</organism>
<proteinExistence type="inferred from homology"/>
<dbReference type="AlphaFoldDB" id="A0A0P7AIX4"/>
<dbReference type="PANTHER" id="PTHR23408:SF3">
    <property type="entry name" value="METHYLMALONIC ACIDURIA TYPE A PROTEIN, MITOCHONDRIAL"/>
    <property type="match status" value="1"/>
</dbReference>
<evidence type="ECO:0000313" key="2">
    <source>
        <dbReference type="EMBL" id="KPM31741.1"/>
    </source>
</evidence>
<dbReference type="InterPro" id="IPR027417">
    <property type="entry name" value="P-loop_NTPase"/>
</dbReference>
<dbReference type="OrthoDB" id="9778292at2"/>
<name>A0A0P7AIX4_9FLAO</name>
<dbReference type="InterPro" id="IPR005129">
    <property type="entry name" value="GTPase_ArgK"/>
</dbReference>
<reference evidence="2 3" key="1">
    <citation type="submission" date="2015-09" db="EMBL/GenBank/DDBJ databases">
        <title>Genome sequence of the marine flavobacterium Croceitalea dokdonensis DOKDO 023 that contains proton- and sodium-pumping rhodopsins.</title>
        <authorList>
            <person name="Kwon S.-K."/>
            <person name="Lee H.K."/>
            <person name="Kwak M.-J."/>
            <person name="Kim J.F."/>
        </authorList>
    </citation>
    <scope>NUCLEOTIDE SEQUENCE [LARGE SCALE GENOMIC DNA]</scope>
    <source>
        <strain evidence="2 3">DOKDO 023</strain>
    </source>
</reference>
<accession>A0A0P7AIX4</accession>
<dbReference type="SUPFAM" id="SSF52540">
    <property type="entry name" value="P-loop containing nucleoside triphosphate hydrolases"/>
    <property type="match status" value="1"/>
</dbReference>
<dbReference type="Gene3D" id="3.40.50.300">
    <property type="entry name" value="P-loop containing nucleotide triphosphate hydrolases"/>
    <property type="match status" value="1"/>
</dbReference>
<dbReference type="GO" id="GO:0003924">
    <property type="term" value="F:GTPase activity"/>
    <property type="evidence" value="ECO:0007669"/>
    <property type="project" value="InterPro"/>
</dbReference>
<comment type="caution">
    <text evidence="2">The sequence shown here is derived from an EMBL/GenBank/DDBJ whole genome shotgun (WGS) entry which is preliminary data.</text>
</comment>